<dbReference type="FunFam" id="3.40.50.300:FF:000830">
    <property type="entry name" value="Endonuclease MutS2"/>
    <property type="match status" value="1"/>
</dbReference>
<dbReference type="GO" id="GO:0043023">
    <property type="term" value="F:ribosomal large subunit binding"/>
    <property type="evidence" value="ECO:0007669"/>
    <property type="project" value="UniProtKB-UniRule"/>
</dbReference>
<dbReference type="GO" id="GO:0006298">
    <property type="term" value="P:mismatch repair"/>
    <property type="evidence" value="ECO:0007669"/>
    <property type="project" value="InterPro"/>
</dbReference>
<keyword evidence="7 8" id="KW-0238">DNA-binding</keyword>
<gene>
    <name evidence="8" type="primary">mutS2</name>
    <name evidence="8" type="synonym">rqcU</name>
    <name evidence="11" type="ORF">BUTYVIB_00747</name>
</gene>
<evidence type="ECO:0000259" key="10">
    <source>
        <dbReference type="PROSITE" id="PS50828"/>
    </source>
</evidence>
<keyword evidence="9" id="KW-0175">Coiled coil</keyword>
<dbReference type="InterPro" id="IPR036187">
    <property type="entry name" value="DNA_mismatch_repair_MutS_sf"/>
</dbReference>
<dbReference type="EC" id="3.1.-.-" evidence="8"/>
<dbReference type="eggNOG" id="COG1193">
    <property type="taxonomic scope" value="Bacteria"/>
</dbReference>
<reference evidence="11 12" key="1">
    <citation type="submission" date="2010-02" db="EMBL/GenBank/DDBJ databases">
        <authorList>
            <person name="Weinstock G."/>
            <person name="Sodergren E."/>
            <person name="Clifton S."/>
            <person name="Fulton L."/>
            <person name="Fulton B."/>
            <person name="Courtney L."/>
            <person name="Fronick C."/>
            <person name="Harrison M."/>
            <person name="Strong C."/>
            <person name="Farmer C."/>
            <person name="Delahaunty K."/>
            <person name="Markovic C."/>
            <person name="Hall O."/>
            <person name="Minx P."/>
            <person name="Tomlinson C."/>
            <person name="Mitreva M."/>
            <person name="Nelson J."/>
            <person name="Hou S."/>
            <person name="Wollam A."/>
            <person name="Pepin K.H."/>
            <person name="Johnson M."/>
            <person name="Bhonagiri V."/>
            <person name="Zhang X."/>
            <person name="Suruliraj S."/>
            <person name="Warren W."/>
            <person name="Chinwalla A."/>
            <person name="Mardis E.R."/>
            <person name="Wilson R.K."/>
        </authorList>
    </citation>
    <scope>NUCLEOTIDE SEQUENCE [LARGE SCALE GENOMIC DNA]</scope>
    <source>
        <strain evidence="11 12">DSM 2876</strain>
    </source>
</reference>
<keyword evidence="2 8" id="KW-0699">rRNA-binding</keyword>
<dbReference type="SUPFAM" id="SSF160443">
    <property type="entry name" value="SMR domain-like"/>
    <property type="match status" value="1"/>
</dbReference>
<dbReference type="GO" id="GO:0045910">
    <property type="term" value="P:negative regulation of DNA recombination"/>
    <property type="evidence" value="ECO:0007669"/>
    <property type="project" value="InterPro"/>
</dbReference>
<dbReference type="GO" id="GO:0072344">
    <property type="term" value="P:rescue of stalled ribosome"/>
    <property type="evidence" value="ECO:0007669"/>
    <property type="project" value="UniProtKB-UniRule"/>
</dbReference>
<dbReference type="SUPFAM" id="SSF48334">
    <property type="entry name" value="DNA repair protein MutS, domain III"/>
    <property type="match status" value="1"/>
</dbReference>
<dbReference type="Gene3D" id="3.30.1370.110">
    <property type="match status" value="1"/>
</dbReference>
<comment type="function">
    <text evidence="8">Acts as a ribosome collision sensor, splitting the ribosome into its 2 subunits. Detects stalled/collided 70S ribosomes which it binds and splits by an ATP-hydrolysis driven conformational change. Acts upstream of the ribosome quality control system (RQC), a ribosome-associated complex that mediates the extraction of incompletely synthesized nascent chains from stalled ribosomes and their subsequent degradation. Probably generates substrates for RQC.</text>
</comment>
<dbReference type="SUPFAM" id="SSF52540">
    <property type="entry name" value="P-loop containing nucleoside triphosphate hydrolases"/>
    <property type="match status" value="1"/>
</dbReference>
<keyword evidence="1 8" id="KW-0540">Nuclease</keyword>
<comment type="subunit">
    <text evidence="8">Homodimer. Binds to stalled ribosomes, contacting rRNA.</text>
</comment>
<protein>
    <recommendedName>
        <fullName evidence="8">Endonuclease MutS2</fullName>
        <ecNumber evidence="8">3.1.-.-</ecNumber>
    </recommendedName>
    <alternativeName>
        <fullName evidence="8">Ribosome-associated protein quality control-upstream factor</fullName>
        <shortName evidence="8">RQC-upstream factor</shortName>
        <shortName evidence="8">RqcU</shortName>
        <ecNumber evidence="8">3.6.4.-</ecNumber>
    </alternativeName>
</protein>
<dbReference type="SMART" id="SM00463">
    <property type="entry name" value="SMR"/>
    <property type="match status" value="1"/>
</dbReference>
<feature type="coiled-coil region" evidence="9">
    <location>
        <begin position="523"/>
        <end position="621"/>
    </location>
</feature>
<dbReference type="STRING" id="45851.BHV86_04950"/>
<dbReference type="SMART" id="SM00533">
    <property type="entry name" value="MUTSd"/>
    <property type="match status" value="1"/>
</dbReference>
<dbReference type="Pfam" id="PF01713">
    <property type="entry name" value="Smr"/>
    <property type="match status" value="1"/>
</dbReference>
<dbReference type="GO" id="GO:0019843">
    <property type="term" value="F:rRNA binding"/>
    <property type="evidence" value="ECO:0007669"/>
    <property type="project" value="UniProtKB-UniRule"/>
</dbReference>
<dbReference type="InterPro" id="IPR002625">
    <property type="entry name" value="Smr_dom"/>
</dbReference>
<name>D4RY43_9FIRM</name>
<dbReference type="InterPro" id="IPR000432">
    <property type="entry name" value="DNA_mismatch_repair_MutS_C"/>
</dbReference>
<comment type="function">
    <text evidence="8">Endonuclease that is involved in the suppression of homologous recombination and thus may have a key role in the control of bacterial genetic diversity.</text>
</comment>
<accession>D4RY43</accession>
<keyword evidence="8" id="KW-0255">Endonuclease</keyword>
<dbReference type="GO" id="GO:0030983">
    <property type="term" value="F:mismatched DNA binding"/>
    <property type="evidence" value="ECO:0007669"/>
    <property type="project" value="InterPro"/>
</dbReference>
<keyword evidence="5 8" id="KW-0067">ATP-binding</keyword>
<evidence type="ECO:0000256" key="8">
    <source>
        <dbReference type="HAMAP-Rule" id="MF_00092"/>
    </source>
</evidence>
<dbReference type="GO" id="GO:0016887">
    <property type="term" value="F:ATP hydrolysis activity"/>
    <property type="evidence" value="ECO:0007669"/>
    <property type="project" value="InterPro"/>
</dbReference>
<dbReference type="Gene3D" id="3.40.50.300">
    <property type="entry name" value="P-loop containing nucleotide triphosphate hydrolases"/>
    <property type="match status" value="1"/>
</dbReference>
<dbReference type="GeneID" id="98917304"/>
<evidence type="ECO:0000256" key="3">
    <source>
        <dbReference type="ARBA" id="ARBA00022741"/>
    </source>
</evidence>
<keyword evidence="3 8" id="KW-0547">Nucleotide-binding</keyword>
<dbReference type="GO" id="GO:0005524">
    <property type="term" value="F:ATP binding"/>
    <property type="evidence" value="ECO:0007669"/>
    <property type="project" value="UniProtKB-UniRule"/>
</dbReference>
<dbReference type="RefSeq" id="WP_005601818.1">
    <property type="nucleotide sequence ID" value="NZ_GG663521.1"/>
</dbReference>
<dbReference type="PROSITE" id="PS00486">
    <property type="entry name" value="DNA_MISMATCH_REPAIR_2"/>
    <property type="match status" value="1"/>
</dbReference>
<dbReference type="HOGENOM" id="CLU_011252_2_1_9"/>
<dbReference type="PIRSF" id="PIRSF005814">
    <property type="entry name" value="MutS_YshD"/>
    <property type="match status" value="1"/>
</dbReference>
<evidence type="ECO:0000256" key="4">
    <source>
        <dbReference type="ARBA" id="ARBA00022801"/>
    </source>
</evidence>
<dbReference type="EMBL" id="ABWN01000022">
    <property type="protein sequence ID" value="EFF68943.1"/>
    <property type="molecule type" value="Genomic_DNA"/>
</dbReference>
<sequence>MNKKALSILEFDKITERLSKYATSAPGKVLCRKLMPSTDLDYIRKCEQDTTAASSRIFAKGSLGFSGLTDIRPLIKSLEVGSSLGISELLSVAALLSVTGSAIRYDSNSIETNTDVLSERFNMLNPLSDILNEINRCIISETEIADDASTNLKDIRRQQKNVNERIKSELSHMISGSYRTYLQDAVVTTRDGRYCVPVKAEYRSQVPGMIHDQSNTGSTFFIEPMSIVKLNNDLRELEIKESEEISVILSSLSAMAGNYTTELLTNYDILKELDFIFAKAGFSHSYKGSEPIMDCDGKINIKKGRHPLIDSSKVVPVDIYLGDGYEQLIITGPNTGGKTVTLKTIGLFSLMGQSGLHIPASDNSKLTVFNDIFADIGDEQSIEQSLSTFSSHMKNIVYILKKADSNSLVLFDELCAGTDPTEGAALAISILRTLHSKKITTIATTHYSELKIYALSTDGVENACCEFDVASLAPTYRLLIGIPGKSNAFAISGKLGLPSEIIENAKANIGTSAKAFEDVISDLEKSRVTIEKEQAEIELYKKEIEELKNRLKIKTERLDEKSDSIIEKAREEADAILREAKETADETIRDFNKAAKNGMTIQDLEAGRERIRKQLEKTNAKKAANKPVQTSNHTAADFHIGDKVHVISMDLDGTVHTLPDSKGFLTVSMGILNSKVNIKDLIILKEASETEKLNNKKSGIGKLKMNKTASISPEINLIGMTSDEAIIALDKYLDDAFLAHISPVRIVHGKGSGVLRNAVHNYLKRQKHVKSFRLGTFGEGDYGVTIAEFKD</sequence>
<dbReference type="AlphaFoldDB" id="D4RY43"/>
<keyword evidence="6 8" id="KW-0694">RNA-binding</keyword>
<comment type="similarity">
    <text evidence="8">Belongs to the DNA mismatch repair MutS family. MutS2 subfamily.</text>
</comment>
<dbReference type="Pfam" id="PF20297">
    <property type="entry name" value="MSSS"/>
    <property type="match status" value="1"/>
</dbReference>
<dbReference type="InterPro" id="IPR027417">
    <property type="entry name" value="P-loop_NTPase"/>
</dbReference>
<keyword evidence="4 8" id="KW-0378">Hydrolase</keyword>
<dbReference type="GO" id="GO:0140664">
    <property type="term" value="F:ATP-dependent DNA damage sensor activity"/>
    <property type="evidence" value="ECO:0007669"/>
    <property type="project" value="InterPro"/>
</dbReference>
<evidence type="ECO:0000256" key="2">
    <source>
        <dbReference type="ARBA" id="ARBA00022730"/>
    </source>
</evidence>
<dbReference type="PANTHER" id="PTHR48466:SF2">
    <property type="entry name" value="OS10G0509000 PROTEIN"/>
    <property type="match status" value="1"/>
</dbReference>
<dbReference type="EC" id="3.6.4.-" evidence="8"/>
<comment type="caution">
    <text evidence="11">The sequence shown here is derived from an EMBL/GenBank/DDBJ whole genome shotgun (WGS) entry which is preliminary data.</text>
</comment>
<dbReference type="PROSITE" id="PS50828">
    <property type="entry name" value="SMR"/>
    <property type="match status" value="1"/>
</dbReference>
<evidence type="ECO:0000256" key="9">
    <source>
        <dbReference type="SAM" id="Coils"/>
    </source>
</evidence>
<evidence type="ECO:0000256" key="6">
    <source>
        <dbReference type="ARBA" id="ARBA00022884"/>
    </source>
</evidence>
<dbReference type="HAMAP" id="MF_00092">
    <property type="entry name" value="MutS2"/>
    <property type="match status" value="1"/>
</dbReference>
<dbReference type="InterPro" id="IPR005747">
    <property type="entry name" value="MutS2"/>
</dbReference>
<dbReference type="PANTHER" id="PTHR48466">
    <property type="entry name" value="OS10G0509000 PROTEIN-RELATED"/>
    <property type="match status" value="1"/>
</dbReference>
<dbReference type="InterPro" id="IPR045076">
    <property type="entry name" value="MutS"/>
</dbReference>
<dbReference type="SMART" id="SM00534">
    <property type="entry name" value="MUTSac"/>
    <property type="match status" value="1"/>
</dbReference>
<evidence type="ECO:0000256" key="7">
    <source>
        <dbReference type="ARBA" id="ARBA00023125"/>
    </source>
</evidence>
<dbReference type="CDD" id="cd06503">
    <property type="entry name" value="ATP-synt_Fo_b"/>
    <property type="match status" value="1"/>
</dbReference>
<evidence type="ECO:0000256" key="5">
    <source>
        <dbReference type="ARBA" id="ARBA00022840"/>
    </source>
</evidence>
<dbReference type="NCBIfam" id="TIGR01069">
    <property type="entry name" value="mutS2"/>
    <property type="match status" value="1"/>
</dbReference>
<dbReference type="InterPro" id="IPR007696">
    <property type="entry name" value="DNA_mismatch_repair_MutS_core"/>
</dbReference>
<keyword evidence="12" id="KW-1185">Reference proteome</keyword>
<dbReference type="Proteomes" id="UP000006238">
    <property type="component" value="Unassembled WGS sequence"/>
</dbReference>
<organism evidence="11 12">
    <name type="scientific">Eshraghiella crossota DSM 2876</name>
    <dbReference type="NCBI Taxonomy" id="511680"/>
    <lineage>
        <taxon>Bacteria</taxon>
        <taxon>Bacillati</taxon>
        <taxon>Bacillota</taxon>
        <taxon>Clostridia</taxon>
        <taxon>Lachnospirales</taxon>
        <taxon>Lachnospiraceae</taxon>
        <taxon>Eshraghiella</taxon>
    </lineage>
</organism>
<feature type="domain" description="Smr" evidence="10">
    <location>
        <begin position="715"/>
        <end position="790"/>
    </location>
</feature>
<dbReference type="InterPro" id="IPR046893">
    <property type="entry name" value="MSSS"/>
</dbReference>
<feature type="binding site" evidence="8">
    <location>
        <begin position="332"/>
        <end position="339"/>
    </location>
    <ligand>
        <name>ATP</name>
        <dbReference type="ChEBI" id="CHEBI:30616"/>
    </ligand>
</feature>
<dbReference type="Pfam" id="PF00488">
    <property type="entry name" value="MutS_V"/>
    <property type="match status" value="1"/>
</dbReference>
<evidence type="ECO:0000313" key="12">
    <source>
        <dbReference type="Proteomes" id="UP000006238"/>
    </source>
</evidence>
<dbReference type="InterPro" id="IPR036063">
    <property type="entry name" value="Smr_dom_sf"/>
</dbReference>
<proteinExistence type="inferred from homology"/>
<dbReference type="GO" id="GO:0004519">
    <property type="term" value="F:endonuclease activity"/>
    <property type="evidence" value="ECO:0007669"/>
    <property type="project" value="UniProtKB-UniRule"/>
</dbReference>
<evidence type="ECO:0000313" key="11">
    <source>
        <dbReference type="EMBL" id="EFF68943.1"/>
    </source>
</evidence>
<dbReference type="CDD" id="cd03280">
    <property type="entry name" value="ABC_MutS2"/>
    <property type="match status" value="1"/>
</dbReference>
<evidence type="ECO:0000256" key="1">
    <source>
        <dbReference type="ARBA" id="ARBA00022722"/>
    </source>
</evidence>